<dbReference type="EMBL" id="SWBO01000004">
    <property type="protein sequence ID" value="TKC01163.1"/>
    <property type="molecule type" value="Genomic_DNA"/>
</dbReference>
<proteinExistence type="predicted"/>
<dbReference type="Proteomes" id="UP000310477">
    <property type="component" value="Unassembled WGS sequence"/>
</dbReference>
<evidence type="ECO:0000313" key="2">
    <source>
        <dbReference type="Proteomes" id="UP000310477"/>
    </source>
</evidence>
<organism evidence="1 2">
    <name type="scientific">Pedobacter cryotolerans</name>
    <dbReference type="NCBI Taxonomy" id="2571270"/>
    <lineage>
        <taxon>Bacteria</taxon>
        <taxon>Pseudomonadati</taxon>
        <taxon>Bacteroidota</taxon>
        <taxon>Sphingobacteriia</taxon>
        <taxon>Sphingobacteriales</taxon>
        <taxon>Sphingobacteriaceae</taxon>
        <taxon>Pedobacter</taxon>
    </lineage>
</organism>
<evidence type="ECO:0000313" key="1">
    <source>
        <dbReference type="EMBL" id="TKC01163.1"/>
    </source>
</evidence>
<keyword evidence="2" id="KW-1185">Reference proteome</keyword>
<protein>
    <submittedName>
        <fullName evidence="1">Uncharacterized protein</fullName>
    </submittedName>
</protein>
<comment type="caution">
    <text evidence="1">The sequence shown here is derived from an EMBL/GenBank/DDBJ whole genome shotgun (WGS) entry which is preliminary data.</text>
</comment>
<name>A0A4V5NXY4_9SPHI</name>
<reference evidence="1 2" key="1">
    <citation type="submission" date="2019-04" db="EMBL/GenBank/DDBJ databases">
        <title>Pedobacter sp. AR-2-6 sp. nov., isolated from Arctic soil.</title>
        <authorList>
            <person name="Dahal R.H."/>
            <person name="Kim D.-U."/>
        </authorList>
    </citation>
    <scope>NUCLEOTIDE SEQUENCE [LARGE SCALE GENOMIC DNA]</scope>
    <source>
        <strain evidence="1 2">AR-2-6</strain>
    </source>
</reference>
<accession>A0A4V5NXY4</accession>
<sequence>MKHKLSVIFGEDQAHKIYNNQLLSDEELEINLKKYSFNSLEEKSAFIKGMNEALGWNNLCIPELEFMKK</sequence>
<dbReference type="RefSeq" id="WP_136876279.1">
    <property type="nucleotide sequence ID" value="NZ_SWBO01000004.1"/>
</dbReference>
<gene>
    <name evidence="1" type="ORF">FA045_07915</name>
</gene>
<dbReference type="AlphaFoldDB" id="A0A4V5NXY4"/>
<dbReference type="OrthoDB" id="1366767at2"/>